<feature type="domain" description="TF-B3" evidence="6">
    <location>
        <begin position="32"/>
        <end position="132"/>
    </location>
</feature>
<dbReference type="PANTHER" id="PTHR46245:SF3">
    <property type="entry name" value="B3 DOMAIN-CONTAINING TRANSCRIPTION REPRESSOR VAL1"/>
    <property type="match status" value="1"/>
</dbReference>
<evidence type="ECO:0000256" key="4">
    <source>
        <dbReference type="ARBA" id="ARBA00023242"/>
    </source>
</evidence>
<reference evidence="7" key="1">
    <citation type="submission" date="2020-12" db="EMBL/GenBank/DDBJ databases">
        <authorList>
            <person name="Iha C."/>
        </authorList>
    </citation>
    <scope>NUCLEOTIDE SEQUENCE</scope>
</reference>
<dbReference type="SUPFAM" id="SSF101936">
    <property type="entry name" value="DNA-binding pseudobarrel domain"/>
    <property type="match status" value="1"/>
</dbReference>
<dbReference type="Pfam" id="PF02362">
    <property type="entry name" value="B3"/>
    <property type="match status" value="1"/>
</dbReference>
<dbReference type="CDD" id="cd10017">
    <property type="entry name" value="B3_DNA"/>
    <property type="match status" value="1"/>
</dbReference>
<dbReference type="InterPro" id="IPR015300">
    <property type="entry name" value="DNA-bd_pseudobarrel_sf"/>
</dbReference>
<evidence type="ECO:0000313" key="8">
    <source>
        <dbReference type="Proteomes" id="UP000708148"/>
    </source>
</evidence>
<dbReference type="PANTHER" id="PTHR46245">
    <property type="entry name" value="B3 DOMAIN-CONTAINING PROTEIN OS07G0563300"/>
    <property type="match status" value="1"/>
</dbReference>
<keyword evidence="3" id="KW-0804">Transcription</keyword>
<protein>
    <recommendedName>
        <fullName evidence="6">TF-B3 domain-containing protein</fullName>
    </recommendedName>
</protein>
<evidence type="ECO:0000313" key="7">
    <source>
        <dbReference type="EMBL" id="CAD7701251.1"/>
    </source>
</evidence>
<evidence type="ECO:0000259" key="6">
    <source>
        <dbReference type="SMART" id="SM01019"/>
    </source>
</evidence>
<feature type="region of interest" description="Disordered" evidence="5">
    <location>
        <begin position="131"/>
        <end position="177"/>
    </location>
</feature>
<evidence type="ECO:0000256" key="1">
    <source>
        <dbReference type="ARBA" id="ARBA00023015"/>
    </source>
</evidence>
<accession>A0A8S1J4X8</accession>
<organism evidence="7 8">
    <name type="scientific">Ostreobium quekettii</name>
    <dbReference type="NCBI Taxonomy" id="121088"/>
    <lineage>
        <taxon>Eukaryota</taxon>
        <taxon>Viridiplantae</taxon>
        <taxon>Chlorophyta</taxon>
        <taxon>core chlorophytes</taxon>
        <taxon>Ulvophyceae</taxon>
        <taxon>TCBD clade</taxon>
        <taxon>Bryopsidales</taxon>
        <taxon>Ostreobineae</taxon>
        <taxon>Ostreobiaceae</taxon>
        <taxon>Ostreobium</taxon>
    </lineage>
</organism>
<keyword evidence="2" id="KW-0238">DNA-binding</keyword>
<dbReference type="Gene3D" id="2.40.330.10">
    <property type="entry name" value="DNA-binding pseudobarrel domain"/>
    <property type="match status" value="1"/>
</dbReference>
<evidence type="ECO:0000256" key="2">
    <source>
        <dbReference type="ARBA" id="ARBA00023125"/>
    </source>
</evidence>
<name>A0A8S1J4X8_9CHLO</name>
<dbReference type="AlphaFoldDB" id="A0A8S1J4X8"/>
<proteinExistence type="predicted"/>
<dbReference type="OrthoDB" id="757982at2759"/>
<gene>
    <name evidence="7" type="ORF">OSTQU699_LOCUS6610</name>
</gene>
<dbReference type="InterPro" id="IPR003340">
    <property type="entry name" value="B3_DNA-bd"/>
</dbReference>
<comment type="caution">
    <text evidence="7">The sequence shown here is derived from an EMBL/GenBank/DDBJ whole genome shotgun (WGS) entry which is preliminary data.</text>
</comment>
<keyword evidence="4" id="KW-0539">Nucleus</keyword>
<dbReference type="GO" id="GO:0003677">
    <property type="term" value="F:DNA binding"/>
    <property type="evidence" value="ECO:0007669"/>
    <property type="project" value="UniProtKB-KW"/>
</dbReference>
<dbReference type="SMART" id="SM01019">
    <property type="entry name" value="B3"/>
    <property type="match status" value="1"/>
</dbReference>
<keyword evidence="8" id="KW-1185">Reference proteome</keyword>
<evidence type="ECO:0000256" key="3">
    <source>
        <dbReference type="ARBA" id="ARBA00023163"/>
    </source>
</evidence>
<dbReference type="EMBL" id="CAJHUC010001472">
    <property type="protein sequence ID" value="CAD7701251.1"/>
    <property type="molecule type" value="Genomic_DNA"/>
</dbReference>
<dbReference type="Proteomes" id="UP000708148">
    <property type="component" value="Unassembled WGS sequence"/>
</dbReference>
<keyword evidence="1" id="KW-0805">Transcription regulation</keyword>
<sequence length="236" mass="26045">MGTGLAGDSDVGGSPTAAVTRALESMGCTVFYQKPLTSSDANGSGRVVVPKAVAEQYFPHLDNQAGVPIEAADTLGNKYTFRFRFWINNQSRMYLLEGVSEMHQRYDLKVGDVMIFAHLPDSSLIVAGRPMTEEDSMRKPPLRRVNNPQSGVKRDLQKRASKPTPKSSQSKRLQKRRLQGDGVFRAIPDVVPQPESKVFSQHGVWTATIEIVGEMYQAYFDSQEDAIEAFNAAGYA</sequence>
<evidence type="ECO:0000256" key="5">
    <source>
        <dbReference type="SAM" id="MobiDB-lite"/>
    </source>
</evidence>